<keyword evidence="1" id="KW-0472">Membrane</keyword>
<reference evidence="2 3" key="1">
    <citation type="submission" date="2023-07" db="EMBL/GenBank/DDBJ databases">
        <title>Sequencing the genomes of 1000 actinobacteria strains.</title>
        <authorList>
            <person name="Klenk H.-P."/>
        </authorList>
    </citation>
    <scope>NUCLEOTIDE SEQUENCE [LARGE SCALE GENOMIC DNA]</scope>
    <source>
        <strain evidence="2 3">DSM 46740</strain>
    </source>
</reference>
<evidence type="ECO:0000313" key="3">
    <source>
        <dbReference type="Proteomes" id="UP001225356"/>
    </source>
</evidence>
<accession>A0ABT9QI13</accession>
<feature type="transmembrane region" description="Helical" evidence="1">
    <location>
        <begin position="126"/>
        <end position="150"/>
    </location>
</feature>
<keyword evidence="3" id="KW-1185">Reference proteome</keyword>
<feature type="transmembrane region" description="Helical" evidence="1">
    <location>
        <begin position="12"/>
        <end position="35"/>
    </location>
</feature>
<dbReference type="Proteomes" id="UP001225356">
    <property type="component" value="Unassembled WGS sequence"/>
</dbReference>
<feature type="transmembrane region" description="Helical" evidence="1">
    <location>
        <begin position="55"/>
        <end position="75"/>
    </location>
</feature>
<evidence type="ECO:0000313" key="2">
    <source>
        <dbReference type="EMBL" id="MDP9845958.1"/>
    </source>
</evidence>
<keyword evidence="1" id="KW-0812">Transmembrane</keyword>
<keyword evidence="1" id="KW-1133">Transmembrane helix</keyword>
<gene>
    <name evidence="2" type="ORF">J2853_005169</name>
</gene>
<feature type="transmembrane region" description="Helical" evidence="1">
    <location>
        <begin position="285"/>
        <end position="311"/>
    </location>
</feature>
<dbReference type="RefSeq" id="WP_307562018.1">
    <property type="nucleotide sequence ID" value="NZ_JAUSQU010000001.1"/>
</dbReference>
<comment type="caution">
    <text evidence="2">The sequence shown here is derived from an EMBL/GenBank/DDBJ whole genome shotgun (WGS) entry which is preliminary data.</text>
</comment>
<protein>
    <submittedName>
        <fullName evidence="2">Uncharacterized protein</fullName>
    </submittedName>
</protein>
<feature type="transmembrane region" description="Helical" evidence="1">
    <location>
        <begin position="87"/>
        <end position="106"/>
    </location>
</feature>
<evidence type="ECO:0000256" key="1">
    <source>
        <dbReference type="SAM" id="Phobius"/>
    </source>
</evidence>
<feature type="transmembrane region" description="Helical" evidence="1">
    <location>
        <begin position="178"/>
        <end position="197"/>
    </location>
</feature>
<feature type="transmembrane region" description="Helical" evidence="1">
    <location>
        <begin position="217"/>
        <end position="239"/>
    </location>
</feature>
<sequence>MTDAKDGTRAGTLQLAAVAVVILGVLPYLLLKITWLAGGSLGVENPAVIEDGGFFALNLLTFLMDLVALLVALALVRPWGRRIPAGLILLPTWVATGLLIPISIQAPPAALVAVLGGDSVVPGNLVAGWVYLVVYTGFVCQGLGLTVAFVHHARHRWPRVFARVGDVPPSPTRELQVFVARGVAVVAGILAILNLSWLLGSPLGLPADVVAGRSFTFYLGNGVNAAVAIAAAAGLTIVVGRRSGRSPWAPVTLAWIGSGAMFGWSMWTMLVVLTPNGLNPGGPGSLGVVNLVSLFTLLTGLVAGLTGAFALTERVRS</sequence>
<name>A0ABT9QI13_9ACTN</name>
<dbReference type="EMBL" id="JAUSQU010000001">
    <property type="protein sequence ID" value="MDP9845958.1"/>
    <property type="molecule type" value="Genomic_DNA"/>
</dbReference>
<organism evidence="2 3">
    <name type="scientific">Streptosporangium lutulentum</name>
    <dbReference type="NCBI Taxonomy" id="1461250"/>
    <lineage>
        <taxon>Bacteria</taxon>
        <taxon>Bacillati</taxon>
        <taxon>Actinomycetota</taxon>
        <taxon>Actinomycetes</taxon>
        <taxon>Streptosporangiales</taxon>
        <taxon>Streptosporangiaceae</taxon>
        <taxon>Streptosporangium</taxon>
    </lineage>
</organism>
<proteinExistence type="predicted"/>
<feature type="transmembrane region" description="Helical" evidence="1">
    <location>
        <begin position="251"/>
        <end position="273"/>
    </location>
</feature>